<dbReference type="GeneID" id="577881"/>
<protein>
    <recommendedName>
        <fullName evidence="4">Large ribosomal subunit protein bL21m</fullName>
    </recommendedName>
</protein>
<reference evidence="6" key="1">
    <citation type="submission" date="2015-02" db="EMBL/GenBank/DDBJ databases">
        <title>Genome sequencing for Strongylocentrotus purpuratus.</title>
        <authorList>
            <person name="Murali S."/>
            <person name="Liu Y."/>
            <person name="Vee V."/>
            <person name="English A."/>
            <person name="Wang M."/>
            <person name="Skinner E."/>
            <person name="Han Y."/>
            <person name="Muzny D.M."/>
            <person name="Worley K.C."/>
            <person name="Gibbs R.A."/>
        </authorList>
    </citation>
    <scope>NUCLEOTIDE SEQUENCE</scope>
</reference>
<proteinExistence type="inferred from homology"/>
<dbReference type="InterPro" id="IPR001787">
    <property type="entry name" value="Ribosomal_bL21"/>
</dbReference>
<dbReference type="InterPro" id="IPR036164">
    <property type="entry name" value="bL21-like_sf"/>
</dbReference>
<dbReference type="Pfam" id="PF00829">
    <property type="entry name" value="Ribosomal_L21p"/>
    <property type="match status" value="1"/>
</dbReference>
<dbReference type="InterPro" id="IPR028909">
    <property type="entry name" value="bL21-like"/>
</dbReference>
<dbReference type="Proteomes" id="UP000007110">
    <property type="component" value="Unassembled WGS sequence"/>
</dbReference>
<name>A0A7M7NZ94_STRPU</name>
<evidence type="ECO:0000313" key="5">
    <source>
        <dbReference type="EnsemblMetazoa" id="XP_030843764"/>
    </source>
</evidence>
<dbReference type="RefSeq" id="XP_030843764.1">
    <property type="nucleotide sequence ID" value="XM_030987904.1"/>
</dbReference>
<dbReference type="SUPFAM" id="SSF141091">
    <property type="entry name" value="L21p-like"/>
    <property type="match status" value="1"/>
</dbReference>
<evidence type="ECO:0000313" key="6">
    <source>
        <dbReference type="Proteomes" id="UP000007110"/>
    </source>
</evidence>
<evidence type="ECO:0000256" key="4">
    <source>
        <dbReference type="ARBA" id="ARBA00044129"/>
    </source>
</evidence>
<evidence type="ECO:0000256" key="3">
    <source>
        <dbReference type="ARBA" id="ARBA00023274"/>
    </source>
</evidence>
<keyword evidence="6" id="KW-1185">Reference proteome</keyword>
<dbReference type="GO" id="GO:0003735">
    <property type="term" value="F:structural constituent of ribosome"/>
    <property type="evidence" value="ECO:0000318"/>
    <property type="project" value="GO_Central"/>
</dbReference>
<dbReference type="PANTHER" id="PTHR21349:SF0">
    <property type="entry name" value="LARGE RIBOSOMAL SUBUNIT PROTEIN BL21M"/>
    <property type="match status" value="1"/>
</dbReference>
<dbReference type="KEGG" id="spu:577881"/>
<dbReference type="PANTHER" id="PTHR21349">
    <property type="entry name" value="50S RIBOSOMAL PROTEIN L21"/>
    <property type="match status" value="1"/>
</dbReference>
<evidence type="ECO:0000256" key="1">
    <source>
        <dbReference type="ARBA" id="ARBA00008563"/>
    </source>
</evidence>
<dbReference type="OMA" id="STMNLAN"/>
<dbReference type="AlphaFoldDB" id="A0A7M7NZ94"/>
<organism evidence="5 6">
    <name type="scientific">Strongylocentrotus purpuratus</name>
    <name type="common">Purple sea urchin</name>
    <dbReference type="NCBI Taxonomy" id="7668"/>
    <lineage>
        <taxon>Eukaryota</taxon>
        <taxon>Metazoa</taxon>
        <taxon>Echinodermata</taxon>
        <taxon>Eleutherozoa</taxon>
        <taxon>Echinozoa</taxon>
        <taxon>Echinoidea</taxon>
        <taxon>Euechinoidea</taxon>
        <taxon>Echinacea</taxon>
        <taxon>Camarodonta</taxon>
        <taxon>Echinidea</taxon>
        <taxon>Strongylocentrotidae</taxon>
        <taxon>Strongylocentrotus</taxon>
    </lineage>
</organism>
<dbReference type="GO" id="GO:0003723">
    <property type="term" value="F:RNA binding"/>
    <property type="evidence" value="ECO:0007669"/>
    <property type="project" value="InterPro"/>
</dbReference>
<dbReference type="EnsemblMetazoa" id="XM_030987904">
    <property type="protein sequence ID" value="XP_030843764"/>
    <property type="gene ID" value="LOC577881"/>
</dbReference>
<reference evidence="5" key="2">
    <citation type="submission" date="2021-01" db="UniProtKB">
        <authorList>
            <consortium name="EnsemblMetazoa"/>
        </authorList>
    </citation>
    <scope>IDENTIFICATION</scope>
</reference>
<keyword evidence="3" id="KW-0687">Ribonucleoprotein</keyword>
<evidence type="ECO:0000256" key="2">
    <source>
        <dbReference type="ARBA" id="ARBA00022980"/>
    </source>
</evidence>
<sequence length="200" mass="22385">MAAFLRSLNAFRGGTLCRLNADIGKRSLFEQSNRAPSSMNPVARYQHTTQYPSVLSRFMSTQQQNPSLPSAGPPNTADVVSVVSSDMNQGRMFAIVYVSGTQHKVTSGDLILLQNDLPADVGERIRLEKVLLLGGDNFTLIGKPMLSLDTVRVEATVIEKTISEKKVHFRFKKRKRVARYRETYTNLTVLRINSIEAKLR</sequence>
<keyword evidence="2" id="KW-0689">Ribosomal protein</keyword>
<dbReference type="FunCoup" id="A0A7M7NZ94">
    <property type="interactions" value="819"/>
</dbReference>
<dbReference type="NCBIfam" id="TIGR00061">
    <property type="entry name" value="L21"/>
    <property type="match status" value="1"/>
</dbReference>
<dbReference type="GO" id="GO:0005762">
    <property type="term" value="C:mitochondrial large ribosomal subunit"/>
    <property type="evidence" value="ECO:0000318"/>
    <property type="project" value="GO_Central"/>
</dbReference>
<dbReference type="GO" id="GO:0006412">
    <property type="term" value="P:translation"/>
    <property type="evidence" value="ECO:0007669"/>
    <property type="project" value="InterPro"/>
</dbReference>
<comment type="similarity">
    <text evidence="1">Belongs to the bacterial ribosomal protein bL21 family.</text>
</comment>
<dbReference type="OrthoDB" id="5994at2759"/>
<accession>A0A7M7NZ94</accession>
<dbReference type="InParanoid" id="A0A7M7NZ94"/>
<dbReference type="HAMAP" id="MF_01363">
    <property type="entry name" value="Ribosomal_bL21"/>
    <property type="match status" value="1"/>
</dbReference>